<evidence type="ECO:0000256" key="2">
    <source>
        <dbReference type="SAM" id="Phobius"/>
    </source>
</evidence>
<keyword evidence="2" id="KW-0812">Transmembrane</keyword>
<proteinExistence type="predicted"/>
<geneLocation type="plasmid" evidence="4">
    <name>pnfsy04</name>
</geneLocation>
<gene>
    <name evidence="3" type="ORF">COO91_09430</name>
</gene>
<evidence type="ECO:0000256" key="1">
    <source>
        <dbReference type="SAM" id="MobiDB-lite"/>
    </source>
</evidence>
<dbReference type="Proteomes" id="UP000232003">
    <property type="component" value="Plasmid pNFSY04"/>
</dbReference>
<evidence type="ECO:0008006" key="5">
    <source>
        <dbReference type="Google" id="ProtNLM"/>
    </source>
</evidence>
<feature type="region of interest" description="Disordered" evidence="1">
    <location>
        <begin position="89"/>
        <end position="117"/>
    </location>
</feature>
<reference evidence="3 4" key="1">
    <citation type="submission" date="2017-11" db="EMBL/GenBank/DDBJ databases">
        <title>Complete genome of a free-living desiccation-tolerant cyanobacterium and its photosynthetic adaptation to extreme terrestrial habitat.</title>
        <authorList>
            <person name="Shang J."/>
        </authorList>
    </citation>
    <scope>NUCLEOTIDE SEQUENCE [LARGE SCALE GENOMIC DNA]</scope>
    <source>
        <strain evidence="3 4">CCNUN1</strain>
        <plasmid evidence="4">pnfsy04</plasmid>
    </source>
</reference>
<dbReference type="OrthoDB" id="532127at2"/>
<dbReference type="KEGG" id="nfl:COO91_09430"/>
<keyword evidence="3" id="KW-0614">Plasmid</keyword>
<protein>
    <recommendedName>
        <fullName evidence="5">DUF5132 domain-containing protein</fullName>
    </recommendedName>
</protein>
<evidence type="ECO:0000313" key="3">
    <source>
        <dbReference type="EMBL" id="AUB43257.1"/>
    </source>
</evidence>
<keyword evidence="2" id="KW-0472">Membrane</keyword>
<keyword evidence="4" id="KW-1185">Reference proteome</keyword>
<feature type="transmembrane region" description="Helical" evidence="2">
    <location>
        <begin position="12"/>
        <end position="36"/>
    </location>
</feature>
<sequence length="117" mass="12828">MELEALLLGLEPITALAVGVGAVILAPVVTSIGSALGKDSNLNESLSETTREVTKKGILWSFEVLESAQTIFSEAEESFRDLVADAKTEHLQKKDHRDDKSERTQPHEVEIVEEVNK</sequence>
<evidence type="ECO:0000313" key="4">
    <source>
        <dbReference type="Proteomes" id="UP000232003"/>
    </source>
</evidence>
<organism evidence="3 4">
    <name type="scientific">Nostoc flagelliforme CCNUN1</name>
    <dbReference type="NCBI Taxonomy" id="2038116"/>
    <lineage>
        <taxon>Bacteria</taxon>
        <taxon>Bacillati</taxon>
        <taxon>Cyanobacteriota</taxon>
        <taxon>Cyanophyceae</taxon>
        <taxon>Nostocales</taxon>
        <taxon>Nostocaceae</taxon>
        <taxon>Nostoc</taxon>
    </lineage>
</organism>
<accession>A0A2K8T6C6</accession>
<name>A0A2K8T6C6_9NOSO</name>
<keyword evidence="2" id="KW-1133">Transmembrane helix</keyword>
<dbReference type="EMBL" id="CP024789">
    <property type="protein sequence ID" value="AUB43257.1"/>
    <property type="molecule type" value="Genomic_DNA"/>
</dbReference>
<dbReference type="AlphaFoldDB" id="A0A2K8T6C6"/>
<dbReference type="RefSeq" id="WP_100903444.1">
    <property type="nucleotide sequence ID" value="NZ_CAWNNC010000005.1"/>
</dbReference>